<evidence type="ECO:0000256" key="4">
    <source>
        <dbReference type="ARBA" id="ARBA00017099"/>
    </source>
</evidence>
<keyword evidence="6 8" id="KW-0560">Oxidoreductase</keyword>
<evidence type="ECO:0000313" key="9">
    <source>
        <dbReference type="Proteomes" id="UP000249065"/>
    </source>
</evidence>
<dbReference type="EMBL" id="QLIX01000013">
    <property type="protein sequence ID" value="RAI57915.1"/>
    <property type="molecule type" value="Genomic_DNA"/>
</dbReference>
<dbReference type="SUPFAM" id="SSF51735">
    <property type="entry name" value="NAD(P)-binding Rossmann-fold domains"/>
    <property type="match status" value="1"/>
</dbReference>
<name>A0A327M661_9PROT</name>
<comment type="function">
    <text evidence="6">Catalyzes the reduction of dTDP-6-deoxy-L-lyxo-4-hexulose to yield dTDP-L-rhamnose.</text>
</comment>
<proteinExistence type="inferred from homology"/>
<dbReference type="InterPro" id="IPR029903">
    <property type="entry name" value="RmlD-like-bd"/>
</dbReference>
<dbReference type="Proteomes" id="UP000249065">
    <property type="component" value="Unassembled WGS sequence"/>
</dbReference>
<dbReference type="NCBIfam" id="TIGR01214">
    <property type="entry name" value="rmlD"/>
    <property type="match status" value="1"/>
</dbReference>
<comment type="cofactor">
    <cofactor evidence="6">
        <name>Mg(2+)</name>
        <dbReference type="ChEBI" id="CHEBI:18420"/>
    </cofactor>
    <text evidence="6">Binds 1 Mg(2+) ion per monomer.</text>
</comment>
<keyword evidence="6" id="KW-0521">NADP</keyword>
<comment type="caution">
    <text evidence="8">The sequence shown here is derived from an EMBL/GenBank/DDBJ whole genome shotgun (WGS) entry which is preliminary data.</text>
</comment>
<reference evidence="9" key="1">
    <citation type="submission" date="2018-06" db="EMBL/GenBank/DDBJ databases">
        <authorList>
            <person name="Khan S.A."/>
        </authorList>
    </citation>
    <scope>NUCLEOTIDE SEQUENCE [LARGE SCALE GENOMIC DNA]</scope>
    <source>
        <strain evidence="9">DB-1506</strain>
    </source>
</reference>
<evidence type="ECO:0000256" key="3">
    <source>
        <dbReference type="ARBA" id="ARBA00012929"/>
    </source>
</evidence>
<dbReference type="CDD" id="cd05254">
    <property type="entry name" value="dTDP_HR_like_SDR_e"/>
    <property type="match status" value="1"/>
</dbReference>
<evidence type="ECO:0000259" key="7">
    <source>
        <dbReference type="Pfam" id="PF04321"/>
    </source>
</evidence>
<dbReference type="GO" id="GO:0019305">
    <property type="term" value="P:dTDP-rhamnose biosynthetic process"/>
    <property type="evidence" value="ECO:0007669"/>
    <property type="project" value="UniProtKB-UniPathway"/>
</dbReference>
<dbReference type="InterPro" id="IPR005913">
    <property type="entry name" value="dTDP_dehydrorham_reduct"/>
</dbReference>
<dbReference type="InterPro" id="IPR036291">
    <property type="entry name" value="NAD(P)-bd_dom_sf"/>
</dbReference>
<dbReference type="RefSeq" id="WP_111471032.1">
    <property type="nucleotide sequence ID" value="NZ_QLIX01000013.1"/>
</dbReference>
<keyword evidence="9" id="KW-1185">Reference proteome</keyword>
<organism evidence="8 9">
    <name type="scientific">Roseicella frigidaeris</name>
    <dbReference type="NCBI Taxonomy" id="2230885"/>
    <lineage>
        <taxon>Bacteria</taxon>
        <taxon>Pseudomonadati</taxon>
        <taxon>Pseudomonadota</taxon>
        <taxon>Alphaproteobacteria</taxon>
        <taxon>Acetobacterales</taxon>
        <taxon>Roseomonadaceae</taxon>
        <taxon>Roseicella</taxon>
    </lineage>
</organism>
<comment type="catalytic activity">
    <reaction evidence="5 6">
        <text>dTDP-beta-L-rhamnose + NADP(+) = dTDP-4-dehydro-beta-L-rhamnose + NADPH + H(+)</text>
        <dbReference type="Rhea" id="RHEA:21796"/>
        <dbReference type="ChEBI" id="CHEBI:15378"/>
        <dbReference type="ChEBI" id="CHEBI:57510"/>
        <dbReference type="ChEBI" id="CHEBI:57783"/>
        <dbReference type="ChEBI" id="CHEBI:58349"/>
        <dbReference type="ChEBI" id="CHEBI:62830"/>
        <dbReference type="EC" id="1.1.1.133"/>
    </reaction>
</comment>
<dbReference type="UniPathway" id="UPA00124"/>
<dbReference type="EC" id="1.1.1.133" evidence="3 6"/>
<gene>
    <name evidence="8" type="primary">rfbD</name>
    <name evidence="8" type="ORF">DOO78_16870</name>
</gene>
<sequence>MRVLVIGRTGQIATELLPRLAAAGHEAVALEPPEFDLTDAGQVAAAFARHRPEAVVNCAAYTAVDRAEEERDLAFAVNATGPRLLGEAAAEAGVPVVHYSTDYVFDGSKAAPYTEADPPNPVGVYGASKLAGEQALHAAQPRSVTLRTAWVCSPHGNNFVKTMLRFGRERPEMRVVADQHGAPTFAADLAAAAVALLPRLAAASAGDPVFGVTHLTGMPYTTWHGFAEAIFAGAARRGQTAPQLTAITTAEYPTKARRPANSRLDCTRAARVLGLPPQDWRAGLERCLDALMKGSAA</sequence>
<dbReference type="OrthoDB" id="9803892at2"/>
<comment type="similarity">
    <text evidence="2 6">Belongs to the dTDP-4-dehydrorhamnose reductase family.</text>
</comment>
<evidence type="ECO:0000313" key="8">
    <source>
        <dbReference type="EMBL" id="RAI57915.1"/>
    </source>
</evidence>
<evidence type="ECO:0000256" key="1">
    <source>
        <dbReference type="ARBA" id="ARBA00004781"/>
    </source>
</evidence>
<dbReference type="PANTHER" id="PTHR10491:SF4">
    <property type="entry name" value="METHIONINE ADENOSYLTRANSFERASE 2 SUBUNIT BETA"/>
    <property type="match status" value="1"/>
</dbReference>
<dbReference type="PANTHER" id="PTHR10491">
    <property type="entry name" value="DTDP-4-DEHYDRORHAMNOSE REDUCTASE"/>
    <property type="match status" value="1"/>
</dbReference>
<feature type="domain" description="RmlD-like substrate binding" evidence="7">
    <location>
        <begin position="1"/>
        <end position="291"/>
    </location>
</feature>
<protein>
    <recommendedName>
        <fullName evidence="4 6">dTDP-4-dehydrorhamnose reductase</fullName>
        <ecNumber evidence="3 6">1.1.1.133</ecNumber>
    </recommendedName>
</protein>
<evidence type="ECO:0000256" key="5">
    <source>
        <dbReference type="ARBA" id="ARBA00048200"/>
    </source>
</evidence>
<dbReference type="GO" id="GO:0008831">
    <property type="term" value="F:dTDP-4-dehydrorhamnose reductase activity"/>
    <property type="evidence" value="ECO:0007669"/>
    <property type="project" value="UniProtKB-EC"/>
</dbReference>
<dbReference type="Gene3D" id="3.40.50.720">
    <property type="entry name" value="NAD(P)-binding Rossmann-like Domain"/>
    <property type="match status" value="1"/>
</dbReference>
<comment type="pathway">
    <text evidence="1 6">Carbohydrate biosynthesis; dTDP-L-rhamnose biosynthesis.</text>
</comment>
<evidence type="ECO:0000256" key="2">
    <source>
        <dbReference type="ARBA" id="ARBA00010944"/>
    </source>
</evidence>
<dbReference type="Pfam" id="PF04321">
    <property type="entry name" value="RmlD_sub_bind"/>
    <property type="match status" value="1"/>
</dbReference>
<dbReference type="Gene3D" id="3.90.25.10">
    <property type="entry name" value="UDP-galactose 4-epimerase, domain 1"/>
    <property type="match status" value="1"/>
</dbReference>
<dbReference type="AlphaFoldDB" id="A0A327M661"/>
<accession>A0A327M661</accession>
<evidence type="ECO:0000256" key="6">
    <source>
        <dbReference type="RuleBase" id="RU364082"/>
    </source>
</evidence>